<dbReference type="PROSITE" id="PS50186">
    <property type="entry name" value="DEP"/>
    <property type="match status" value="1"/>
</dbReference>
<dbReference type="PROSITE" id="PS50052">
    <property type="entry name" value="GUANYLATE_KINASE_2"/>
    <property type="match status" value="1"/>
</dbReference>
<keyword evidence="4" id="KW-1185">Reference proteome</keyword>
<dbReference type="InterPro" id="IPR000591">
    <property type="entry name" value="DEP_dom"/>
</dbReference>
<dbReference type="SMART" id="SM00072">
    <property type="entry name" value="GuKc"/>
    <property type="match status" value="1"/>
</dbReference>
<feature type="domain" description="Guanylate kinase-like" evidence="1">
    <location>
        <begin position="173"/>
        <end position="377"/>
    </location>
</feature>
<protein>
    <recommendedName>
        <fullName evidence="5">DEP domain-containing protein 5</fullName>
    </recommendedName>
</protein>
<evidence type="ECO:0000313" key="4">
    <source>
        <dbReference type="Proteomes" id="UP000728032"/>
    </source>
</evidence>
<dbReference type="Pfam" id="PF00625">
    <property type="entry name" value="Guanylate_kin"/>
    <property type="match status" value="1"/>
</dbReference>
<dbReference type="InterPro" id="IPR036034">
    <property type="entry name" value="PDZ_sf"/>
</dbReference>
<name>A0A7R9LSE3_9ACAR</name>
<feature type="domain" description="DEP" evidence="2">
    <location>
        <begin position="1446"/>
        <end position="1506"/>
    </location>
</feature>
<dbReference type="PANTHER" id="PTHR13179">
    <property type="entry name" value="DEP DOMAIN CONTAINING PROTEIN 5"/>
    <property type="match status" value="1"/>
</dbReference>
<dbReference type="Proteomes" id="UP000728032">
    <property type="component" value="Unassembled WGS sequence"/>
</dbReference>
<evidence type="ECO:0000259" key="2">
    <source>
        <dbReference type="PROSITE" id="PS50186"/>
    </source>
</evidence>
<dbReference type="InterPro" id="IPR008145">
    <property type="entry name" value="GK/Ca_channel_bsu"/>
</dbReference>
<dbReference type="GO" id="GO:0005765">
    <property type="term" value="C:lysosomal membrane"/>
    <property type="evidence" value="ECO:0007669"/>
    <property type="project" value="TreeGrafter"/>
</dbReference>
<dbReference type="PANTHER" id="PTHR13179:SF8">
    <property type="entry name" value="GATOR COMPLEX PROTEIN DEPDC5"/>
    <property type="match status" value="1"/>
</dbReference>
<dbReference type="InterPro" id="IPR048255">
    <property type="entry name" value="IML1_N"/>
</dbReference>
<dbReference type="SUPFAM" id="SSF50044">
    <property type="entry name" value="SH3-domain"/>
    <property type="match status" value="1"/>
</dbReference>
<dbReference type="GO" id="GO:1904262">
    <property type="term" value="P:negative regulation of TORC1 signaling"/>
    <property type="evidence" value="ECO:0007669"/>
    <property type="project" value="TreeGrafter"/>
</dbReference>
<dbReference type="Gene3D" id="2.30.30.40">
    <property type="entry name" value="SH3 Domains"/>
    <property type="match status" value="1"/>
</dbReference>
<dbReference type="GO" id="GO:0005096">
    <property type="term" value="F:GTPase activator activity"/>
    <property type="evidence" value="ECO:0007669"/>
    <property type="project" value="InterPro"/>
</dbReference>
<dbReference type="GO" id="GO:0010508">
    <property type="term" value="P:positive regulation of autophagy"/>
    <property type="evidence" value="ECO:0007669"/>
    <property type="project" value="TreeGrafter"/>
</dbReference>
<dbReference type="SUPFAM" id="SSF50156">
    <property type="entry name" value="PDZ domain-like"/>
    <property type="match status" value="1"/>
</dbReference>
<dbReference type="EMBL" id="CAJPVJ010002598">
    <property type="protein sequence ID" value="CAG2166521.1"/>
    <property type="molecule type" value="Genomic_DNA"/>
</dbReference>
<proteinExistence type="predicted"/>
<dbReference type="InterPro" id="IPR045838">
    <property type="entry name" value="DEPDC5_CTD"/>
</dbReference>
<dbReference type="Gene3D" id="1.10.10.10">
    <property type="entry name" value="Winged helix-like DNA-binding domain superfamily/Winged helix DNA-binding domain"/>
    <property type="match status" value="1"/>
</dbReference>
<sequence length="1833" mass="211353">MNFKFEDKEYPLLGTLHVGDVIRSVNGIPVSNQSVESLQTLLRDSKGNLFSFKILPNGRQRTHPSQCEGSQLRPEWKYTGDILEVICKDDYYWWQSRKEGEKGSAGLIPSPELVEWRASHEANEKDRKEGANYCTFFGKKKRKDKYLVKRNALFDSFDIPSYEEVVFVPSFRRKTLVLLGAHGIGRRNIKNTLISHLPHRYSYPIPHTTRVPRRGETTENYFFVSHEQMIEEIASNQYLEYGSHKDALYGTKIETIRQIILSDRIPILDVEPQTYKLNVHKKDFFKEDLVINQKEFPHLRVGDIIEIYSPDDHFSRLLMRVNPRAFEDYPRDGKENQKISIEQTIVSTFQLRIYCDVIVNRVEKKDVVLDSVELFFKDQYIARSDMWRLKRDLSKTCVYLNQKLEFCNVRCQVFEMWSQGERVASGYVNNQTKVVFRSASSMVYLFLQMSSEMWDYDINGDLYFEKAVNGFLSDLFDKWKRFNCSHDVTIVMFSRTYFDAFSIEDFPESMRECLQQDSKGRFYEDYYRVAVQNERVDDWSATLIFLRRLFNQYENQVVKYHEKQGLKVPAAYNSSSSQGNFLEVLNMSLNVFERHHLDRSFDRTGQLSVVISPGVGVYEVDLDLTNITKQRIIDNGIGSDLVCLGEQPLHAVPLFKFNAKFNFPKYANMSDVQYNMPHWINLSFYSSSKPISYTNFVPRIKLPNVLLKNPLKTSHSQIYRSPSRESPSDIKSYRNIAFVDYDEYDSQVFKIASSPPNTTSHKLSTTCQPTIRRNTVMTTQSSRPIRRSSQILDELSVCTNTPPNSPTKSESMEIPSMARYRSHLSPIQGYLTQLSTSVNENKTFKDVNLSNKFKPESKDDLMVRGYSSTNYAKDILKSKALINPFDPSHVTIKLNSNRRRWTHVFPLGPTGIFMQQHHYQAVPQNQACTLLPSAACVDSSLTVGDSRDPTDRKISIVQMKSSEYPWNTNEKKPMFKNITNAPNLSESFKTTKVSQTRTTSIGLGSESSKNLSSVHSDKSLLWAWGATGEQEWTPAITTGVDWKSLVMPACLPVTTDFLPDTRTLQQDYVTYSYNLLPEDQSADRLQQRCYRGDDDAKYHQPLSTVQVYLELICQRLQQGFQIILLPNSSKVKSIIGKPLEKYEYAMSIGRIFHELKLDERTIYVKNYHPRHPYPVIKIHYCYRIRTPDNETYGVSWVDFTSEKLETYKWNYLDNYTCLKADEHDLRENLKYWRFRLLMLPSMQSTKTIIDKYLSGEDDYPCDLYHDFTQEEKIQLQEGFIKFLEMINRIRRPANFRKPIVKSDKKNTTSQLTNRRFSSSSAQLQALQTNTNRMSQPLDINVSDGSLFKDNIILSQSSQPPKPTATQRLHLNISDKAIDCDEVDGCMVSTMACKSPIIESELASNEDQFESNETTKRLTIHSSHSDIIEAMKKNAVNFLTKCGGLSPYTFISAEAVFWAKNNIESVLTEGIAISLFQAMVESGVICHASGDKTQAFKHGFYLYCIIDTGVITAFGHENDIHMFEKEWMEVAIVPQSNLAKNYEHWYTTANELYSNSLASEVQDFTFKNTSLDLDDGSKNGRVEWVNIKYHSVYDPEQAFEMIIEWMVATGNSISEIVMGWSRKTTSTGLHLVPIPADPFALPFSSKSDPLRGPIYITLSIDSLPKIATKLLEGEGLFNFQERILVKFGFIPFHDPTTDNQRQFVHVSGSIFVMIPSKNPASSPYKSVRKRGKLLKVDNNDTACSPHEEYITRHFSGTKQAGESAHIDAKIGFLWCWNYMITKRWKTGVTGDENSMRKIMQDFRAFCTNKNDRLSQFWENYNLRGVEDNVSDFNI</sequence>
<dbReference type="SUPFAM" id="SSF52540">
    <property type="entry name" value="P-loop containing nucleoside triphosphate hydrolases"/>
    <property type="match status" value="1"/>
</dbReference>
<dbReference type="OrthoDB" id="39497at2759"/>
<dbReference type="InterPro" id="IPR008144">
    <property type="entry name" value="Guanylate_kin-like_dom"/>
</dbReference>
<evidence type="ECO:0000313" key="3">
    <source>
        <dbReference type="EMBL" id="CAD7647024.1"/>
    </source>
</evidence>
<dbReference type="Pfam" id="PF12257">
    <property type="entry name" value="IML1"/>
    <property type="match status" value="1"/>
</dbReference>
<dbReference type="Gene3D" id="2.30.42.10">
    <property type="match status" value="1"/>
</dbReference>
<dbReference type="GO" id="GO:0035556">
    <property type="term" value="P:intracellular signal transduction"/>
    <property type="evidence" value="ECO:0007669"/>
    <property type="project" value="InterPro"/>
</dbReference>
<reference evidence="3" key="1">
    <citation type="submission" date="2020-11" db="EMBL/GenBank/DDBJ databases">
        <authorList>
            <person name="Tran Van P."/>
        </authorList>
    </citation>
    <scope>NUCLEOTIDE SEQUENCE</scope>
</reference>
<dbReference type="InterPro" id="IPR027417">
    <property type="entry name" value="P-loop_NTPase"/>
</dbReference>
<organism evidence="3">
    <name type="scientific">Oppiella nova</name>
    <dbReference type="NCBI Taxonomy" id="334625"/>
    <lineage>
        <taxon>Eukaryota</taxon>
        <taxon>Metazoa</taxon>
        <taxon>Ecdysozoa</taxon>
        <taxon>Arthropoda</taxon>
        <taxon>Chelicerata</taxon>
        <taxon>Arachnida</taxon>
        <taxon>Acari</taxon>
        <taxon>Acariformes</taxon>
        <taxon>Sarcoptiformes</taxon>
        <taxon>Oribatida</taxon>
        <taxon>Brachypylina</taxon>
        <taxon>Oppioidea</taxon>
        <taxon>Oppiidae</taxon>
        <taxon>Oppiella</taxon>
    </lineage>
</organism>
<dbReference type="SUPFAM" id="SSF46785">
    <property type="entry name" value="Winged helix' DNA-binding domain"/>
    <property type="match status" value="1"/>
</dbReference>
<dbReference type="InterPro" id="IPR036388">
    <property type="entry name" value="WH-like_DNA-bd_sf"/>
</dbReference>
<dbReference type="Pfam" id="PF19418">
    <property type="entry name" value="DEPDC5_CTD"/>
    <property type="match status" value="1"/>
</dbReference>
<dbReference type="GO" id="GO:0034198">
    <property type="term" value="P:cellular response to amino acid starvation"/>
    <property type="evidence" value="ECO:0007669"/>
    <property type="project" value="TreeGrafter"/>
</dbReference>
<dbReference type="Gene3D" id="3.40.50.300">
    <property type="entry name" value="P-loop containing nucleotide triphosphate hydrolases"/>
    <property type="match status" value="1"/>
</dbReference>
<dbReference type="InterPro" id="IPR036390">
    <property type="entry name" value="WH_DNA-bd_sf"/>
</dbReference>
<evidence type="ECO:0008006" key="5">
    <source>
        <dbReference type="Google" id="ProtNLM"/>
    </source>
</evidence>
<evidence type="ECO:0000259" key="1">
    <source>
        <dbReference type="PROSITE" id="PS50052"/>
    </source>
</evidence>
<accession>A0A7R9LSE3</accession>
<dbReference type="EMBL" id="OC917423">
    <property type="protein sequence ID" value="CAD7647024.1"/>
    <property type="molecule type" value="Genomic_DNA"/>
</dbReference>
<dbReference type="InterPro" id="IPR036028">
    <property type="entry name" value="SH3-like_dom_sf"/>
</dbReference>
<dbReference type="GO" id="GO:1990130">
    <property type="term" value="C:GATOR1 complex"/>
    <property type="evidence" value="ECO:0007669"/>
    <property type="project" value="TreeGrafter"/>
</dbReference>
<dbReference type="InterPro" id="IPR027244">
    <property type="entry name" value="IML1"/>
</dbReference>
<dbReference type="SMART" id="SM00049">
    <property type="entry name" value="DEP"/>
    <property type="match status" value="1"/>
</dbReference>
<gene>
    <name evidence="3" type="ORF">ONB1V03_LOCUS6041</name>
</gene>